<evidence type="ECO:0000259" key="5">
    <source>
        <dbReference type="SMART" id="SM00470"/>
    </source>
</evidence>
<dbReference type="Gene3D" id="1.10.10.2830">
    <property type="match status" value="1"/>
</dbReference>
<dbReference type="NCBIfam" id="TIGR00180">
    <property type="entry name" value="parB_part"/>
    <property type="match status" value="1"/>
</dbReference>
<dbReference type="PANTHER" id="PTHR33375:SF1">
    <property type="entry name" value="CHROMOSOME-PARTITIONING PROTEIN PARB-RELATED"/>
    <property type="match status" value="1"/>
</dbReference>
<dbReference type="FunFam" id="3.90.1530.30:FF:000001">
    <property type="entry name" value="Chromosome partitioning protein ParB"/>
    <property type="match status" value="1"/>
</dbReference>
<dbReference type="RefSeq" id="WP_067064665.1">
    <property type="nucleotide sequence ID" value="NZ_CP014699.1"/>
</dbReference>
<reference evidence="6 7" key="1">
    <citation type="journal article" date="2016" name="Int. J. Syst. Evol. Microbiol.">
        <title>Streptococcuspantholopis sp. nov., isolated from faeces of the Tibetan antelope (Pantholops hodgsonii).</title>
        <authorList>
            <person name="Bai X."/>
            <person name="Xiong Y."/>
            <person name="Lu S."/>
            <person name="Jin D."/>
            <person name="Lai X."/>
            <person name="Yang J."/>
            <person name="Niu L."/>
            <person name="Hu S."/>
            <person name="Meng X."/>
            <person name="Pu J."/>
            <person name="Ye C."/>
            <person name="Xu J."/>
        </authorList>
    </citation>
    <scope>NUCLEOTIDE SEQUENCE [LARGE SCALE GENOMIC DNA]</scope>
    <source>
        <strain evidence="6 7">TA 26</strain>
    </source>
</reference>
<accession>A0A172Q9Y3</accession>
<keyword evidence="4" id="KW-0238">DNA-binding</keyword>
<dbReference type="GO" id="GO:0045881">
    <property type="term" value="P:positive regulation of sporulation resulting in formation of a cellular spore"/>
    <property type="evidence" value="ECO:0007669"/>
    <property type="project" value="TreeGrafter"/>
</dbReference>
<dbReference type="InterPro" id="IPR036086">
    <property type="entry name" value="ParB/Sulfiredoxin_sf"/>
</dbReference>
<evidence type="ECO:0000256" key="2">
    <source>
        <dbReference type="ARBA" id="ARBA00006295"/>
    </source>
</evidence>
<feature type="domain" description="ParB-like N-terminal" evidence="5">
    <location>
        <begin position="6"/>
        <end position="96"/>
    </location>
</feature>
<sequence>MTEKLEWVAIDDIIPNPYQPRIYFDEKELLELSASIKANGLIQPLIVRKSKIFGYELIAGERRLKAAKLAHLSKVPVIVKTISDNESMQQAVIENLQRSDLNPIEEAKAYQQLIEKDGMTHDELARLMGKSRPYITNTIRLLNLPEQIIEAVEKKELSQGHARVLLTVENAELQNEWFEKIIKQGLSVRQIEKALKSTKKQKKVEKDLFIKNKEEELSQLLGTKVSLSMQKKEAGVLKIYFQSEEEFNRIIDSLS</sequence>
<dbReference type="InterPro" id="IPR041468">
    <property type="entry name" value="HTH_ParB/Spo0J"/>
</dbReference>
<dbReference type="FunFam" id="1.10.10.2830:FF:000001">
    <property type="entry name" value="Chromosome partitioning protein ParB"/>
    <property type="match status" value="1"/>
</dbReference>
<dbReference type="Pfam" id="PF17762">
    <property type="entry name" value="HTH_ParB"/>
    <property type="match status" value="1"/>
</dbReference>
<dbReference type="InterPro" id="IPR004437">
    <property type="entry name" value="ParB/RepB/Spo0J"/>
</dbReference>
<dbReference type="STRING" id="1811193.A0O21_09635"/>
<dbReference type="InterPro" id="IPR003115">
    <property type="entry name" value="ParB_N"/>
</dbReference>
<dbReference type="Gene3D" id="3.90.1530.30">
    <property type="match status" value="1"/>
</dbReference>
<keyword evidence="3" id="KW-0159">Chromosome partition</keyword>
<dbReference type="AlphaFoldDB" id="A0A172Q9Y3"/>
<dbReference type="SUPFAM" id="SSF110849">
    <property type="entry name" value="ParB/Sulfiredoxin"/>
    <property type="match status" value="1"/>
</dbReference>
<dbReference type="PANTHER" id="PTHR33375">
    <property type="entry name" value="CHROMOSOME-PARTITIONING PROTEIN PARB-RELATED"/>
    <property type="match status" value="1"/>
</dbReference>
<evidence type="ECO:0000256" key="4">
    <source>
        <dbReference type="ARBA" id="ARBA00023125"/>
    </source>
</evidence>
<organism evidence="6 7">
    <name type="scientific">Streptococcus pantholopis</name>
    <dbReference type="NCBI Taxonomy" id="1811193"/>
    <lineage>
        <taxon>Bacteria</taxon>
        <taxon>Bacillati</taxon>
        <taxon>Bacillota</taxon>
        <taxon>Bacilli</taxon>
        <taxon>Lactobacillales</taxon>
        <taxon>Streptococcaceae</taxon>
        <taxon>Streptococcus</taxon>
    </lineage>
</organism>
<dbReference type="CDD" id="cd16393">
    <property type="entry name" value="SPO0J_N"/>
    <property type="match status" value="1"/>
</dbReference>
<dbReference type="GO" id="GO:0003677">
    <property type="term" value="F:DNA binding"/>
    <property type="evidence" value="ECO:0007669"/>
    <property type="project" value="UniProtKB-KW"/>
</dbReference>
<dbReference type="SMART" id="SM00470">
    <property type="entry name" value="ParB"/>
    <property type="match status" value="1"/>
</dbReference>
<dbReference type="InterPro" id="IPR050336">
    <property type="entry name" value="Chromosome_partition/occlusion"/>
</dbReference>
<dbReference type="Pfam" id="PF02195">
    <property type="entry name" value="ParB_N"/>
    <property type="match status" value="1"/>
</dbReference>
<dbReference type="InterPro" id="IPR057240">
    <property type="entry name" value="ParB_dimer_C"/>
</dbReference>
<proteinExistence type="inferred from homology"/>
<dbReference type="GO" id="GO:0009295">
    <property type="term" value="C:nucleoid"/>
    <property type="evidence" value="ECO:0007669"/>
    <property type="project" value="UniProtKB-SubCell"/>
</dbReference>
<protein>
    <submittedName>
        <fullName evidence="6">Chromosome partitioning protein ParB</fullName>
    </submittedName>
</protein>
<gene>
    <name evidence="6" type="ORF">A0O21_09635</name>
</gene>
<evidence type="ECO:0000256" key="3">
    <source>
        <dbReference type="ARBA" id="ARBA00022829"/>
    </source>
</evidence>
<dbReference type="Pfam" id="PF23552">
    <property type="entry name" value="ParB_C"/>
    <property type="match status" value="1"/>
</dbReference>
<name>A0A172Q9Y3_9STRE</name>
<evidence type="ECO:0000313" key="6">
    <source>
        <dbReference type="EMBL" id="AND80237.1"/>
    </source>
</evidence>
<reference evidence="7" key="2">
    <citation type="submission" date="2016-03" db="EMBL/GenBank/DDBJ databases">
        <title>Streptococcus antelopensis sp. nov., isolated from the feces of the Tibetan antelope (Pantholops hodgsonii) in Hoh Xil National Nature Reserve, Qinghai, China.</title>
        <authorList>
            <person name="Bai X."/>
        </authorList>
    </citation>
    <scope>NUCLEOTIDE SEQUENCE [LARGE SCALE GENOMIC DNA]</scope>
    <source>
        <strain evidence="7">TA 26</strain>
    </source>
</reference>
<dbReference type="OrthoDB" id="9802051at2"/>
<dbReference type="GO" id="GO:0007059">
    <property type="term" value="P:chromosome segregation"/>
    <property type="evidence" value="ECO:0007669"/>
    <property type="project" value="UniProtKB-KW"/>
</dbReference>
<evidence type="ECO:0000313" key="7">
    <source>
        <dbReference type="Proteomes" id="UP000077317"/>
    </source>
</evidence>
<comment type="subcellular location">
    <subcellularLocation>
        <location evidence="1">Cytoplasm</location>
        <location evidence="1">Nucleoid</location>
    </subcellularLocation>
</comment>
<dbReference type="SUPFAM" id="SSF109709">
    <property type="entry name" value="KorB DNA-binding domain-like"/>
    <property type="match status" value="1"/>
</dbReference>
<dbReference type="EMBL" id="CP014699">
    <property type="protein sequence ID" value="AND80237.1"/>
    <property type="molecule type" value="Genomic_DNA"/>
</dbReference>
<keyword evidence="7" id="KW-1185">Reference proteome</keyword>
<evidence type="ECO:0000256" key="1">
    <source>
        <dbReference type="ARBA" id="ARBA00004453"/>
    </source>
</evidence>
<dbReference type="GO" id="GO:0005694">
    <property type="term" value="C:chromosome"/>
    <property type="evidence" value="ECO:0007669"/>
    <property type="project" value="TreeGrafter"/>
</dbReference>
<comment type="similarity">
    <text evidence="2">Belongs to the ParB family.</text>
</comment>
<dbReference type="KEGG" id="spat:A0O21_09635"/>
<dbReference type="Proteomes" id="UP000077317">
    <property type="component" value="Chromosome"/>
</dbReference>